<evidence type="ECO:0000313" key="7">
    <source>
        <dbReference type="Proteomes" id="UP000315289"/>
    </source>
</evidence>
<accession>A0A557SVL9</accession>
<sequence length="399" mass="44367">MMQGVENEESFVGDLYQRFPVNITKGKGCKVWDINGKEYLDCMGGYGVALVGHCNDRVVKAITSQAQNLITCHMSVYNDVRFNFLKKFSKIAPKNLQKTFFTNSGTESVEAALKFSRKYTGKPGVLALNGGYHGKTFGSLSVTYNEKYRKSFLPLLENMQFIPYSESNTISEIVTTTNQKIGAVIVEPIQGETGIIMPPPDFLKEIRNICNENDLVLIFDEIQSGLGRTGKMWAGEHWDVEPDIMCLAKGIAGGVPMGLTVMRSEILDCLKVGEHSSTFAGNPLACAAGSATIDSLAEDNLVSNSETMGRIFKSGLLEIKEKYKIVREVRGLGMMLGVEMRFDVKEILLDGIKNGILLLYSGRNILRLLPPIVMKEEEVNKSLELIEKLIYNEEKRRFG</sequence>
<dbReference type="PANTHER" id="PTHR11986:SF79">
    <property type="entry name" value="ACETYLORNITHINE AMINOTRANSFERASE, MITOCHONDRIAL"/>
    <property type="match status" value="1"/>
</dbReference>
<dbReference type="GO" id="GO:0003992">
    <property type="term" value="F:N2-acetyl-L-ornithine:2-oxoglutarate 5-aminotransferase activity"/>
    <property type="evidence" value="ECO:0007669"/>
    <property type="project" value="UniProtKB-EC"/>
</dbReference>
<evidence type="ECO:0000256" key="3">
    <source>
        <dbReference type="ARBA" id="ARBA00022679"/>
    </source>
</evidence>
<evidence type="ECO:0000256" key="5">
    <source>
        <dbReference type="RuleBase" id="RU003560"/>
    </source>
</evidence>
<dbReference type="Proteomes" id="UP000315289">
    <property type="component" value="Unassembled WGS sequence"/>
</dbReference>
<dbReference type="SUPFAM" id="SSF53383">
    <property type="entry name" value="PLP-dependent transferases"/>
    <property type="match status" value="1"/>
</dbReference>
<evidence type="ECO:0000256" key="1">
    <source>
        <dbReference type="ARBA" id="ARBA00001933"/>
    </source>
</evidence>
<evidence type="ECO:0000313" key="6">
    <source>
        <dbReference type="EMBL" id="TVP40631.1"/>
    </source>
</evidence>
<reference evidence="6 7" key="1">
    <citation type="journal article" date="2019" name="Front. Microbiol.">
        <title>Ammonia Oxidation by the Arctic Terrestrial Thaumarchaeote Candidatus Nitrosocosmicus arcticus Is Stimulated by Increasing Temperatures.</title>
        <authorList>
            <person name="Alves R.J.E."/>
            <person name="Kerou M."/>
            <person name="Zappe A."/>
            <person name="Bittner R."/>
            <person name="Abby S.S."/>
            <person name="Schmidt H.A."/>
            <person name="Pfeifer K."/>
            <person name="Schleper C."/>
        </authorList>
    </citation>
    <scope>NUCLEOTIDE SEQUENCE [LARGE SCALE GENOMIC DNA]</scope>
    <source>
        <strain evidence="6 7">Kfb</strain>
    </source>
</reference>
<gene>
    <name evidence="6" type="primary">argD</name>
    <name evidence="6" type="ORF">NARC_60018</name>
</gene>
<dbReference type="InterPro" id="IPR015424">
    <property type="entry name" value="PyrdxlP-dep_Trfase"/>
</dbReference>
<proteinExistence type="inferred from homology"/>
<dbReference type="EC" id="2.6.1.11" evidence="6"/>
<keyword evidence="3 6" id="KW-0808">Transferase</keyword>
<dbReference type="InterPro" id="IPR005814">
    <property type="entry name" value="Aminotrans_3"/>
</dbReference>
<dbReference type="CDD" id="cd00610">
    <property type="entry name" value="OAT_like"/>
    <property type="match status" value="1"/>
</dbReference>
<dbReference type="Gene3D" id="3.90.1150.10">
    <property type="entry name" value="Aspartate Aminotransferase, domain 1"/>
    <property type="match status" value="1"/>
</dbReference>
<keyword evidence="2 6" id="KW-0032">Aminotransferase</keyword>
<dbReference type="GO" id="GO:0042802">
    <property type="term" value="F:identical protein binding"/>
    <property type="evidence" value="ECO:0007669"/>
    <property type="project" value="TreeGrafter"/>
</dbReference>
<dbReference type="FunFam" id="3.40.640.10:FF:000004">
    <property type="entry name" value="Acetylornithine aminotransferase"/>
    <property type="match status" value="1"/>
</dbReference>
<comment type="cofactor">
    <cofactor evidence="1">
        <name>pyridoxal 5'-phosphate</name>
        <dbReference type="ChEBI" id="CHEBI:597326"/>
    </cofactor>
</comment>
<dbReference type="Pfam" id="PF00202">
    <property type="entry name" value="Aminotran_3"/>
    <property type="match status" value="1"/>
</dbReference>
<dbReference type="PROSITE" id="PS00600">
    <property type="entry name" value="AA_TRANSFER_CLASS_3"/>
    <property type="match status" value="1"/>
</dbReference>
<protein>
    <submittedName>
        <fullName evidence="6">Acetylornithine aminotransferase</fullName>
        <ecNumber evidence="6">2.6.1.11</ecNumber>
    </submittedName>
</protein>
<dbReference type="Gene3D" id="3.40.640.10">
    <property type="entry name" value="Type I PLP-dependent aspartate aminotransferase-like (Major domain)"/>
    <property type="match status" value="1"/>
</dbReference>
<dbReference type="AlphaFoldDB" id="A0A557SVL9"/>
<dbReference type="InterPro" id="IPR015421">
    <property type="entry name" value="PyrdxlP-dep_Trfase_major"/>
</dbReference>
<evidence type="ECO:0000256" key="2">
    <source>
        <dbReference type="ARBA" id="ARBA00022576"/>
    </source>
</evidence>
<dbReference type="EMBL" id="VOAH01000006">
    <property type="protein sequence ID" value="TVP40631.1"/>
    <property type="molecule type" value="Genomic_DNA"/>
</dbReference>
<organism evidence="6 7">
    <name type="scientific">Candidatus Nitrosocosmicus arcticus</name>
    <dbReference type="NCBI Taxonomy" id="2035267"/>
    <lineage>
        <taxon>Archaea</taxon>
        <taxon>Nitrososphaerota</taxon>
        <taxon>Nitrososphaeria</taxon>
        <taxon>Nitrososphaerales</taxon>
        <taxon>Nitrososphaeraceae</taxon>
        <taxon>Candidatus Nitrosocosmicus</taxon>
    </lineage>
</organism>
<evidence type="ECO:0000256" key="4">
    <source>
        <dbReference type="ARBA" id="ARBA00022898"/>
    </source>
</evidence>
<comment type="similarity">
    <text evidence="5">Belongs to the class-III pyridoxal-phosphate-dependent aminotransferase family.</text>
</comment>
<dbReference type="PIRSF" id="PIRSF000521">
    <property type="entry name" value="Transaminase_4ab_Lys_Orn"/>
    <property type="match status" value="1"/>
</dbReference>
<dbReference type="InterPro" id="IPR049704">
    <property type="entry name" value="Aminotrans_3_PPA_site"/>
</dbReference>
<dbReference type="PANTHER" id="PTHR11986">
    <property type="entry name" value="AMINOTRANSFERASE CLASS III"/>
    <property type="match status" value="1"/>
</dbReference>
<name>A0A557SVL9_9ARCH</name>
<keyword evidence="7" id="KW-1185">Reference proteome</keyword>
<keyword evidence="4 5" id="KW-0663">Pyridoxal phosphate</keyword>
<dbReference type="GO" id="GO:0030170">
    <property type="term" value="F:pyridoxal phosphate binding"/>
    <property type="evidence" value="ECO:0007669"/>
    <property type="project" value="InterPro"/>
</dbReference>
<dbReference type="InterPro" id="IPR050103">
    <property type="entry name" value="Class-III_PLP-dep_AT"/>
</dbReference>
<comment type="caution">
    <text evidence="6">The sequence shown here is derived from an EMBL/GenBank/DDBJ whole genome shotgun (WGS) entry which is preliminary data.</text>
</comment>
<dbReference type="InterPro" id="IPR015422">
    <property type="entry name" value="PyrdxlP-dep_Trfase_small"/>
</dbReference>